<keyword evidence="1" id="KW-0560">Oxidoreductase</keyword>
<keyword evidence="1" id="KW-0575">Peroxidase</keyword>
<dbReference type="AlphaFoldDB" id="B5A4H6"/>
<dbReference type="Gene3D" id="1.10.520.10">
    <property type="match status" value="1"/>
</dbReference>
<protein>
    <submittedName>
        <fullName evidence="1">Chloroplast ascorbate peroxidase 4</fullName>
    </submittedName>
</protein>
<reference evidence="1" key="1">
    <citation type="journal article" date="2008" name="Mol. Biol. Evol.">
        <title>Nucleus-encoded periplastid-targeted EFL in chlorarachniophytes.</title>
        <authorList>
            <person name="Gile G.H."/>
            <person name="Keeling P.J."/>
        </authorList>
    </citation>
    <scope>NUCLEOTIDE SEQUENCE</scope>
    <source>
        <strain evidence="1">CCMP 2057</strain>
    </source>
</reference>
<organism evidence="1">
    <name type="scientific">Gymnochlora stellata</name>
    <dbReference type="NCBI Taxonomy" id="67809"/>
    <lineage>
        <taxon>Eukaryota</taxon>
        <taxon>Sar</taxon>
        <taxon>Rhizaria</taxon>
        <taxon>Cercozoa</taxon>
        <taxon>Chlorarachniophyceae</taxon>
        <taxon>Gymnochlora</taxon>
    </lineage>
</organism>
<sequence length="201" mass="21929">MKIRRVLEMIFCVLKVGEIKAAQDAINAEWKSEDKLSFADILVFTAFLKTKQAFNTALSSRSTNGGGATIAAGFGNPFDIPPIGRAEASASSGKSVSFTIPDLYNALKSMGFSARDITSLAIAFPGSEDLESVESALSELDPKIKGFVKGAQQSRRTVTQNSYQVNVGEAFNKLAVYRQPKINPLSYYYPAPKLDYRKLKL</sequence>
<accession>B5A4H6</accession>
<proteinExistence type="evidence at transcript level"/>
<evidence type="ECO:0000313" key="1">
    <source>
        <dbReference type="EMBL" id="ACF24528.1"/>
    </source>
</evidence>
<name>B5A4H6_GYMST</name>
<dbReference type="GO" id="GO:0004601">
    <property type="term" value="F:peroxidase activity"/>
    <property type="evidence" value="ECO:0007669"/>
    <property type="project" value="UniProtKB-KW"/>
</dbReference>
<dbReference type="EMBL" id="EU810260">
    <property type="protein sequence ID" value="ACF24528.1"/>
    <property type="molecule type" value="mRNA"/>
</dbReference>